<gene>
    <name evidence="5" type="ORF">DCAR_0726811</name>
</gene>
<reference evidence="5" key="2">
    <citation type="submission" date="2022-03" db="EMBL/GenBank/DDBJ databases">
        <title>Draft title - Genomic analysis of global carrot germplasm unveils the trajectory of domestication and the origin of high carotenoid orange carrot.</title>
        <authorList>
            <person name="Iorizzo M."/>
            <person name="Ellison S."/>
            <person name="Senalik D."/>
            <person name="Macko-Podgorni A."/>
            <person name="Grzebelus D."/>
            <person name="Bostan H."/>
            <person name="Rolling W."/>
            <person name="Curaba J."/>
            <person name="Simon P."/>
        </authorList>
    </citation>
    <scope>NUCLEOTIDE SEQUENCE</scope>
    <source>
        <tissue evidence="5">Leaf</tissue>
    </source>
</reference>
<feature type="repeat" description="PPR" evidence="3">
    <location>
        <begin position="654"/>
        <end position="688"/>
    </location>
</feature>
<protein>
    <recommendedName>
        <fullName evidence="4">DYW domain-containing protein</fullName>
    </recommendedName>
</protein>
<keyword evidence="2" id="KW-0677">Repeat</keyword>
<dbReference type="FunFam" id="1.25.40.10:FF:000196">
    <property type="entry name" value="Pentatricopeptide repeat-containing protein At4g14850"/>
    <property type="match status" value="1"/>
</dbReference>
<feature type="repeat" description="PPR" evidence="3">
    <location>
        <begin position="517"/>
        <end position="551"/>
    </location>
</feature>
<reference evidence="5" key="1">
    <citation type="journal article" date="2016" name="Nat. Genet.">
        <title>A high-quality carrot genome assembly provides new insights into carotenoid accumulation and asterid genome evolution.</title>
        <authorList>
            <person name="Iorizzo M."/>
            <person name="Ellison S."/>
            <person name="Senalik D."/>
            <person name="Zeng P."/>
            <person name="Satapoomin P."/>
            <person name="Huang J."/>
            <person name="Bowman M."/>
            <person name="Iovene M."/>
            <person name="Sanseverino W."/>
            <person name="Cavagnaro P."/>
            <person name="Yildiz M."/>
            <person name="Macko-Podgorni A."/>
            <person name="Moranska E."/>
            <person name="Grzebelus E."/>
            <person name="Grzebelus D."/>
            <person name="Ashrafi H."/>
            <person name="Zheng Z."/>
            <person name="Cheng S."/>
            <person name="Spooner D."/>
            <person name="Van Deynze A."/>
            <person name="Simon P."/>
        </authorList>
    </citation>
    <scope>NUCLEOTIDE SEQUENCE</scope>
    <source>
        <tissue evidence="5">Leaf</tissue>
    </source>
</reference>
<dbReference type="InterPro" id="IPR032867">
    <property type="entry name" value="DYW_dom"/>
</dbReference>
<feature type="repeat" description="PPR" evidence="3">
    <location>
        <begin position="315"/>
        <end position="349"/>
    </location>
</feature>
<dbReference type="GO" id="GO:0009451">
    <property type="term" value="P:RNA modification"/>
    <property type="evidence" value="ECO:0007669"/>
    <property type="project" value="InterPro"/>
</dbReference>
<feature type="repeat" description="PPR" evidence="3">
    <location>
        <begin position="214"/>
        <end position="248"/>
    </location>
</feature>
<dbReference type="PANTHER" id="PTHR47926:SF520">
    <property type="entry name" value="DYW DOMAIN-CONTAINING PROTEIN"/>
    <property type="match status" value="1"/>
</dbReference>
<dbReference type="Gene3D" id="1.25.40.10">
    <property type="entry name" value="Tetratricopeptide repeat domain"/>
    <property type="match status" value="5"/>
</dbReference>
<dbReference type="FunFam" id="1.25.40.10:FF:000397">
    <property type="entry name" value="Pentatricopeptide repeat-containing protein At2g40720"/>
    <property type="match status" value="1"/>
</dbReference>
<dbReference type="AlphaFoldDB" id="A0AAF0XJ57"/>
<evidence type="ECO:0000313" key="6">
    <source>
        <dbReference type="Proteomes" id="UP000077755"/>
    </source>
</evidence>
<dbReference type="Pfam" id="PF01535">
    <property type="entry name" value="PPR"/>
    <property type="match status" value="3"/>
</dbReference>
<keyword evidence="6" id="KW-1185">Reference proteome</keyword>
<dbReference type="Pfam" id="PF13041">
    <property type="entry name" value="PPR_2"/>
    <property type="match status" value="4"/>
</dbReference>
<dbReference type="GO" id="GO:0008270">
    <property type="term" value="F:zinc ion binding"/>
    <property type="evidence" value="ECO:0007669"/>
    <property type="project" value="InterPro"/>
</dbReference>
<evidence type="ECO:0000256" key="3">
    <source>
        <dbReference type="PROSITE-ProRule" id="PRU00708"/>
    </source>
</evidence>
<proteinExistence type="inferred from homology"/>
<evidence type="ECO:0000256" key="1">
    <source>
        <dbReference type="ARBA" id="ARBA00006643"/>
    </source>
</evidence>
<organism evidence="5 6">
    <name type="scientific">Daucus carota subsp. sativus</name>
    <name type="common">Carrot</name>
    <dbReference type="NCBI Taxonomy" id="79200"/>
    <lineage>
        <taxon>Eukaryota</taxon>
        <taxon>Viridiplantae</taxon>
        <taxon>Streptophyta</taxon>
        <taxon>Embryophyta</taxon>
        <taxon>Tracheophyta</taxon>
        <taxon>Spermatophyta</taxon>
        <taxon>Magnoliopsida</taxon>
        <taxon>eudicotyledons</taxon>
        <taxon>Gunneridae</taxon>
        <taxon>Pentapetalae</taxon>
        <taxon>asterids</taxon>
        <taxon>campanulids</taxon>
        <taxon>Apiales</taxon>
        <taxon>Apiaceae</taxon>
        <taxon>Apioideae</taxon>
        <taxon>Scandiceae</taxon>
        <taxon>Daucinae</taxon>
        <taxon>Daucus</taxon>
        <taxon>Daucus sect. Daucus</taxon>
    </lineage>
</organism>
<dbReference type="KEGG" id="dcr:108195975"/>
<dbReference type="FunFam" id="1.25.40.10:FF:000366">
    <property type="entry name" value="Pentatricopeptide (PPR) repeat-containing protein"/>
    <property type="match status" value="1"/>
</dbReference>
<feature type="repeat" description="PPR" evidence="3">
    <location>
        <begin position="416"/>
        <end position="450"/>
    </location>
</feature>
<dbReference type="InterPro" id="IPR046960">
    <property type="entry name" value="PPR_At4g14850-like_plant"/>
</dbReference>
<dbReference type="GO" id="GO:0003723">
    <property type="term" value="F:RNA binding"/>
    <property type="evidence" value="ECO:0007669"/>
    <property type="project" value="InterPro"/>
</dbReference>
<dbReference type="Proteomes" id="UP000077755">
    <property type="component" value="Chromosome 7"/>
</dbReference>
<name>A0AAF0XJ57_DAUCS</name>
<accession>A0AAF0XJ57</accession>
<dbReference type="Pfam" id="PF20431">
    <property type="entry name" value="E_motif"/>
    <property type="match status" value="1"/>
</dbReference>
<evidence type="ECO:0000313" key="5">
    <source>
        <dbReference type="EMBL" id="WOH07381.1"/>
    </source>
</evidence>
<dbReference type="InterPro" id="IPR046848">
    <property type="entry name" value="E_motif"/>
</dbReference>
<dbReference type="FunFam" id="1.25.40.10:FF:000285">
    <property type="entry name" value="Pentatricopeptide repeat-containing protein, chloroplastic"/>
    <property type="match status" value="1"/>
</dbReference>
<dbReference type="InterPro" id="IPR002885">
    <property type="entry name" value="PPR_rpt"/>
</dbReference>
<evidence type="ECO:0000256" key="2">
    <source>
        <dbReference type="ARBA" id="ARBA00022737"/>
    </source>
</evidence>
<dbReference type="FunFam" id="1.25.40.10:FF:000031">
    <property type="entry name" value="Pentatricopeptide repeat-containing protein mitochondrial"/>
    <property type="match status" value="1"/>
</dbReference>
<dbReference type="Pfam" id="PF14432">
    <property type="entry name" value="DYW_deaminase"/>
    <property type="match status" value="1"/>
</dbReference>
<evidence type="ECO:0000259" key="4">
    <source>
        <dbReference type="Pfam" id="PF14432"/>
    </source>
</evidence>
<dbReference type="FunFam" id="1.25.40.10:FF:000201">
    <property type="entry name" value="Pentatricopeptide repeat-containing protein mitochondrial"/>
    <property type="match status" value="1"/>
</dbReference>
<dbReference type="PANTHER" id="PTHR47926">
    <property type="entry name" value="PENTATRICOPEPTIDE REPEAT-CONTAINING PROTEIN"/>
    <property type="match status" value="1"/>
</dbReference>
<dbReference type="PROSITE" id="PS51375">
    <property type="entry name" value="PPR"/>
    <property type="match status" value="5"/>
</dbReference>
<sequence length="824" mass="92732">MIRYKRSVWAPIHTAATRHSQHARRFDISTTFSPSSTFDSYAYSNFLRNCVVNENLTAGKALHCDIIKRGGIRCLDLFASNILLNLYVKTHALGDARLLFDKMPHTNVVSYVTLIQGYSQELFYSDAIELYVRLHCEGHELNAFVFTTILKLIVSMEQDDDDGPCLCCSSIHASICKLGHDSNAFVATALLDAYSLCGLVNVATEVFYGIGCKDMISWSGIIGCYADNHHFHGAFQLFSQMQLAGFKPNNFVLSSVLKACAGLYAIDIGRSIHSFALKTHYETDRYVRISLIHLYTVSDHIDDARQVFEEIPEMDVIPWSFLIARYSQSNRCKEAIDLFLRMRQQLVVPNQFTFSSILQACAAVKNFDFGKQIHSHVLKAGLDKDIFVSNAVMDFYAKCGCIENSLDIFLESKNRNEVTWNILIVAYAQSGDGEEALNLFRKMLHDQVQVTEVTYSSVLHACARLAALEAGIQLHSSIIKNPYSEDVSVGNALIDMYAKCGSIKGARLAFDRMNKRDVVSWNSMVSAYSMHGLGKDALTIFESMQITDIKPNQLTLVGVLSACSNTGSLDHGQHYFDTMVRDFGIEPCIEHYTCMVSLFGKLGHLDKALKLIEDIPFTPSVMVWRALLGACVVHNDLDLGRLCAERVLEIEPEDEASYVLLSNIYASSRRWDNVAHVRKKMKRKGVKKEPGVSWIEHQGTVHHFCVGDSSHPDIKLINGMLEWLNHRCKKAGYIPDCSVVLLNVDDDEKAGLLWVHSERLALAYGLIKIPSGSPIRIMKNLRICTDCHALVKFISKVVQREIIIRDINRFHHFEDGFCSCGDYW</sequence>
<comment type="similarity">
    <text evidence="1">Belongs to the PPR family. PCMP-H subfamily.</text>
</comment>
<dbReference type="InterPro" id="IPR011990">
    <property type="entry name" value="TPR-like_helical_dom_sf"/>
</dbReference>
<dbReference type="NCBIfam" id="TIGR00756">
    <property type="entry name" value="PPR"/>
    <property type="match status" value="3"/>
</dbReference>
<feature type="domain" description="DYW" evidence="4">
    <location>
        <begin position="732"/>
        <end position="824"/>
    </location>
</feature>
<dbReference type="SUPFAM" id="SSF48452">
    <property type="entry name" value="TPR-like"/>
    <property type="match status" value="1"/>
</dbReference>
<dbReference type="EMBL" id="CP093349">
    <property type="protein sequence ID" value="WOH07381.1"/>
    <property type="molecule type" value="Genomic_DNA"/>
</dbReference>